<evidence type="ECO:0000313" key="2">
    <source>
        <dbReference type="Proteomes" id="UP000177693"/>
    </source>
</evidence>
<dbReference type="EMBL" id="MFVL01000011">
    <property type="protein sequence ID" value="OGJ01775.1"/>
    <property type="molecule type" value="Genomic_DNA"/>
</dbReference>
<dbReference type="AlphaFoldDB" id="A0A1F6Y628"/>
<organism evidence="1 2">
    <name type="scientific">Candidatus Nomurabacteria bacterium RIFCSPLOWO2_02_FULL_40_67</name>
    <dbReference type="NCBI Taxonomy" id="1801787"/>
    <lineage>
        <taxon>Bacteria</taxon>
        <taxon>Candidatus Nomuraibacteriota</taxon>
    </lineage>
</organism>
<proteinExistence type="predicted"/>
<gene>
    <name evidence="1" type="ORF">A3I23_01610</name>
</gene>
<sequence length="110" mass="11896">MKKHIFSITLVVLGFIIGVSTLSVFADWTAPQHAPPICPSGKPGCDAPLNVGPNSQDKKGPIRINTAIPGSTYGLDVFGIARFWNGFVIENRMSDPTTNLDTGRMWLITP</sequence>
<name>A0A1F6Y628_9BACT</name>
<comment type="caution">
    <text evidence="1">The sequence shown here is derived from an EMBL/GenBank/DDBJ whole genome shotgun (WGS) entry which is preliminary data.</text>
</comment>
<dbReference type="Proteomes" id="UP000177693">
    <property type="component" value="Unassembled WGS sequence"/>
</dbReference>
<reference evidence="1 2" key="1">
    <citation type="journal article" date="2016" name="Nat. Commun.">
        <title>Thousands of microbial genomes shed light on interconnected biogeochemical processes in an aquifer system.</title>
        <authorList>
            <person name="Anantharaman K."/>
            <person name="Brown C.T."/>
            <person name="Hug L.A."/>
            <person name="Sharon I."/>
            <person name="Castelle C.J."/>
            <person name="Probst A.J."/>
            <person name="Thomas B.C."/>
            <person name="Singh A."/>
            <person name="Wilkins M.J."/>
            <person name="Karaoz U."/>
            <person name="Brodie E.L."/>
            <person name="Williams K.H."/>
            <person name="Hubbard S.S."/>
            <person name="Banfield J.F."/>
        </authorList>
    </citation>
    <scope>NUCLEOTIDE SEQUENCE [LARGE SCALE GENOMIC DNA]</scope>
</reference>
<evidence type="ECO:0000313" key="1">
    <source>
        <dbReference type="EMBL" id="OGJ01775.1"/>
    </source>
</evidence>
<accession>A0A1F6Y628</accession>
<protein>
    <submittedName>
        <fullName evidence="1">Uncharacterized protein</fullName>
    </submittedName>
</protein>